<dbReference type="PROSITE" id="PS00211">
    <property type="entry name" value="ABC_TRANSPORTER_1"/>
    <property type="match status" value="1"/>
</dbReference>
<comment type="similarity">
    <text evidence="2">Belongs to the ABC transporter superfamily.</text>
</comment>
<dbReference type="Pfam" id="PF00005">
    <property type="entry name" value="ABC_tran"/>
    <property type="match status" value="1"/>
</dbReference>
<dbReference type="InterPro" id="IPR003593">
    <property type="entry name" value="AAA+_ATPase"/>
</dbReference>
<dbReference type="SUPFAM" id="SSF52540">
    <property type="entry name" value="P-loop containing nucleoside triphosphate hydrolases"/>
    <property type="match status" value="1"/>
</dbReference>
<feature type="domain" description="ABC transporter" evidence="6">
    <location>
        <begin position="17"/>
        <end position="252"/>
    </location>
</feature>
<evidence type="ECO:0000313" key="8">
    <source>
        <dbReference type="Proteomes" id="UP000603352"/>
    </source>
</evidence>
<evidence type="ECO:0000256" key="1">
    <source>
        <dbReference type="ARBA" id="ARBA00004417"/>
    </source>
</evidence>
<keyword evidence="8" id="KW-1185">Reference proteome</keyword>
<dbReference type="Gene3D" id="3.40.50.300">
    <property type="entry name" value="P-loop containing nucleotide triphosphate hydrolases"/>
    <property type="match status" value="1"/>
</dbReference>
<dbReference type="PROSITE" id="PS50893">
    <property type="entry name" value="ABC_TRANSPORTER_2"/>
    <property type="match status" value="1"/>
</dbReference>
<comment type="subcellular location">
    <subcellularLocation>
        <location evidence="1">Cell inner membrane</location>
        <topology evidence="1">Peripheral membrane protein</topology>
    </subcellularLocation>
</comment>
<evidence type="ECO:0000259" key="6">
    <source>
        <dbReference type="PROSITE" id="PS50893"/>
    </source>
</evidence>
<dbReference type="SMART" id="SM00382">
    <property type="entry name" value="AAA"/>
    <property type="match status" value="1"/>
</dbReference>
<dbReference type="PANTHER" id="PTHR43776">
    <property type="entry name" value="TRANSPORT ATP-BINDING PROTEIN"/>
    <property type="match status" value="1"/>
</dbReference>
<dbReference type="EMBL" id="BMDZ01000002">
    <property type="protein sequence ID" value="GGB25235.1"/>
    <property type="molecule type" value="Genomic_DNA"/>
</dbReference>
<dbReference type="PANTHER" id="PTHR43776:SF7">
    <property type="entry name" value="D,D-DIPEPTIDE TRANSPORT ATP-BINDING PROTEIN DDPF-RELATED"/>
    <property type="match status" value="1"/>
</dbReference>
<dbReference type="NCBIfam" id="TIGR01727">
    <property type="entry name" value="oligo_HPY"/>
    <property type="match status" value="1"/>
</dbReference>
<evidence type="ECO:0000313" key="7">
    <source>
        <dbReference type="EMBL" id="GGB25235.1"/>
    </source>
</evidence>
<dbReference type="InterPro" id="IPR017871">
    <property type="entry name" value="ABC_transporter-like_CS"/>
</dbReference>
<dbReference type="InterPro" id="IPR027417">
    <property type="entry name" value="P-loop_NTPase"/>
</dbReference>
<keyword evidence="5 7" id="KW-0067">ATP-binding</keyword>
<dbReference type="GO" id="GO:0005524">
    <property type="term" value="F:ATP binding"/>
    <property type="evidence" value="ECO:0007669"/>
    <property type="project" value="UniProtKB-KW"/>
</dbReference>
<organism evidence="7 8">
    <name type="scientific">Tistrella bauzanensis</name>
    <dbReference type="NCBI Taxonomy" id="657419"/>
    <lineage>
        <taxon>Bacteria</taxon>
        <taxon>Pseudomonadati</taxon>
        <taxon>Pseudomonadota</taxon>
        <taxon>Alphaproteobacteria</taxon>
        <taxon>Geminicoccales</taxon>
        <taxon>Geminicoccaceae</taxon>
        <taxon>Tistrella</taxon>
    </lineage>
</organism>
<gene>
    <name evidence="7" type="ORF">GCM10011505_03040</name>
</gene>
<dbReference type="Pfam" id="PF08352">
    <property type="entry name" value="oligo_HPY"/>
    <property type="match status" value="1"/>
</dbReference>
<name>A0ABQ1I7S6_9PROT</name>
<dbReference type="RefSeq" id="WP_188574192.1">
    <property type="nucleotide sequence ID" value="NZ_BMDZ01000002.1"/>
</dbReference>
<dbReference type="InterPro" id="IPR013563">
    <property type="entry name" value="Oligopep_ABC_C"/>
</dbReference>
<evidence type="ECO:0000256" key="4">
    <source>
        <dbReference type="ARBA" id="ARBA00022741"/>
    </source>
</evidence>
<dbReference type="InterPro" id="IPR050319">
    <property type="entry name" value="ABC_transp_ATP-bind"/>
</dbReference>
<sequence>MSAALLDARDLTAIFSLPAARLWQRRQQVTAVAQISLTLDHGEALGIVGESGSGKTTVGRMLAGELRPDAGTIHVAGQPFQPPFTPDRRAAVQLVFQDTLGAFDPRLSIGRQLAEPLVIRGIDAAARRQRIDQALAAVGLEVGLLDRLPHEVSGGQRQRAVLARALALNPSVLVLDEPVSALDVSVQAQVVNHLAGLARDHGLGLVFISHDLGVVGHLCDRVAVMYLGRIVETGPIEAVFDHPAHPYTRALLDAIPVAHPAARRRRARLAGEPPSLLAPPSGCAFHPRCARAVPACATSRPSLRMVATHPGHQAACHRLDEV</sequence>
<reference evidence="8" key="1">
    <citation type="journal article" date="2019" name="Int. J. Syst. Evol. Microbiol.">
        <title>The Global Catalogue of Microorganisms (GCM) 10K type strain sequencing project: providing services to taxonomists for standard genome sequencing and annotation.</title>
        <authorList>
            <consortium name="The Broad Institute Genomics Platform"/>
            <consortium name="The Broad Institute Genome Sequencing Center for Infectious Disease"/>
            <person name="Wu L."/>
            <person name="Ma J."/>
        </authorList>
    </citation>
    <scope>NUCLEOTIDE SEQUENCE [LARGE SCALE GENOMIC DNA]</scope>
    <source>
        <strain evidence="8">CGMCC 1.10188</strain>
    </source>
</reference>
<dbReference type="InterPro" id="IPR003439">
    <property type="entry name" value="ABC_transporter-like_ATP-bd"/>
</dbReference>
<comment type="caution">
    <text evidence="7">The sequence shown here is derived from an EMBL/GenBank/DDBJ whole genome shotgun (WGS) entry which is preliminary data.</text>
</comment>
<accession>A0ABQ1I7S6</accession>
<protein>
    <submittedName>
        <fullName evidence="7">ABC transporter ATP-binding protein</fullName>
    </submittedName>
</protein>
<dbReference type="Proteomes" id="UP000603352">
    <property type="component" value="Unassembled WGS sequence"/>
</dbReference>
<evidence type="ECO:0000256" key="5">
    <source>
        <dbReference type="ARBA" id="ARBA00022840"/>
    </source>
</evidence>
<evidence type="ECO:0000256" key="3">
    <source>
        <dbReference type="ARBA" id="ARBA00022448"/>
    </source>
</evidence>
<keyword evidence="3" id="KW-0813">Transport</keyword>
<dbReference type="CDD" id="cd03257">
    <property type="entry name" value="ABC_NikE_OppD_transporters"/>
    <property type="match status" value="1"/>
</dbReference>
<keyword evidence="4" id="KW-0547">Nucleotide-binding</keyword>
<proteinExistence type="inferred from homology"/>
<evidence type="ECO:0000256" key="2">
    <source>
        <dbReference type="ARBA" id="ARBA00005417"/>
    </source>
</evidence>